<reference evidence="2" key="2">
    <citation type="submission" date="2005-04" db="EMBL/GenBank/DDBJ databases">
        <authorList>
            <person name="Buell C.R."/>
            <person name="Wing R.A."/>
            <person name="McCombie W.A."/>
            <person name="Ouyang S."/>
        </authorList>
    </citation>
    <scope>NUCLEOTIDE SEQUENCE</scope>
</reference>
<gene>
    <name evidence="2" type="ordered locus">LOC_Os12g22670</name>
</gene>
<reference evidence="2" key="1">
    <citation type="journal article" date="2005" name="BMC Biol.">
        <title>The sequence of rice chromosomes 11 and 12, rich in disease resistance genes and recent gene duplications.</title>
        <authorList>
            <consortium name="The rice chromosomes 11 and 12 sequencing consortia"/>
        </authorList>
    </citation>
    <scope>NUCLEOTIDE SEQUENCE [LARGE SCALE GENOMIC DNA]</scope>
</reference>
<protein>
    <submittedName>
        <fullName evidence="2">Uncharacterized protein</fullName>
    </submittedName>
</protein>
<feature type="region of interest" description="Disordered" evidence="1">
    <location>
        <begin position="1"/>
        <end position="26"/>
    </location>
</feature>
<feature type="compositionally biased region" description="Basic and acidic residues" evidence="1">
    <location>
        <begin position="146"/>
        <end position="155"/>
    </location>
</feature>
<feature type="region of interest" description="Disordered" evidence="1">
    <location>
        <begin position="335"/>
        <end position="369"/>
    </location>
</feature>
<evidence type="ECO:0000313" key="2">
    <source>
        <dbReference type="EMBL" id="ABA97901.2"/>
    </source>
</evidence>
<feature type="compositionally biased region" description="Basic and acidic residues" evidence="1">
    <location>
        <begin position="337"/>
        <end position="353"/>
    </location>
</feature>
<feature type="region of interest" description="Disordered" evidence="1">
    <location>
        <begin position="66"/>
        <end position="112"/>
    </location>
</feature>
<feature type="compositionally biased region" description="Gly residues" evidence="1">
    <location>
        <begin position="87"/>
        <end position="96"/>
    </location>
</feature>
<evidence type="ECO:0000256" key="1">
    <source>
        <dbReference type="SAM" id="MobiDB-lite"/>
    </source>
</evidence>
<reference evidence="2" key="3">
    <citation type="submission" date="2006-01" db="EMBL/GenBank/DDBJ databases">
        <authorList>
            <person name="Buell R."/>
        </authorList>
    </citation>
    <scope>NUCLEOTIDE SEQUENCE</scope>
</reference>
<feature type="region of interest" description="Disordered" evidence="1">
    <location>
        <begin position="37"/>
        <end position="56"/>
    </location>
</feature>
<feature type="compositionally biased region" description="Gly residues" evidence="1">
    <location>
        <begin position="357"/>
        <end position="368"/>
    </location>
</feature>
<dbReference type="EMBL" id="DP000011">
    <property type="protein sequence ID" value="ABA97901.2"/>
    <property type="molecule type" value="Genomic_DNA"/>
</dbReference>
<name>Q2QSW8_ORYSJ</name>
<dbReference type="AlphaFoldDB" id="Q2QSW8"/>
<organism evidence="2">
    <name type="scientific">Oryza sativa subsp. japonica</name>
    <name type="common">Rice</name>
    <dbReference type="NCBI Taxonomy" id="39947"/>
    <lineage>
        <taxon>Eukaryota</taxon>
        <taxon>Viridiplantae</taxon>
        <taxon>Streptophyta</taxon>
        <taxon>Embryophyta</taxon>
        <taxon>Tracheophyta</taxon>
        <taxon>Spermatophyta</taxon>
        <taxon>Magnoliopsida</taxon>
        <taxon>Liliopsida</taxon>
        <taxon>Poales</taxon>
        <taxon>Poaceae</taxon>
        <taxon>BOP clade</taxon>
        <taxon>Oryzoideae</taxon>
        <taxon>Oryzeae</taxon>
        <taxon>Oryzinae</taxon>
        <taxon>Oryza</taxon>
        <taxon>Oryza sativa</taxon>
    </lineage>
</organism>
<proteinExistence type="predicted"/>
<accession>Q2QSW8</accession>
<sequence>MRRTGKRPTAAQEAANRVPVMTGERGAADGAQGLLKEEKGLGGCEGVGNGEERRPEAMGVTELTIERGRRNSSGIPVKRSGCRGAVRRGGAGGGHGAAWDGRERRQTATRGGECGGDLWFAVEVRGTGMTGAVVVGGRWSPASGGDGERRGESGRGRGVLGEMGKKGEGAPRRGGVAATGGDVGGIVVGGGVAVVRRRFCEEELRRAGTWATGSHGRVRARGVEEVGGVARVTRRCGEGPMAMAVGWLEERDDPDRCGPPIVGLVEEGVCKEELRRRAGTWATVSHGRVRTRGVEEVGGVARVTRRRGDGPAAMAVGWFEEGDDPDRCGPPVGGLGRGERWHGLGDGKNELGRGRGRGGWPGREGGGRNCAAPKWRMGKVKLVFYLFN</sequence>
<feature type="region of interest" description="Disordered" evidence="1">
    <location>
        <begin position="134"/>
        <end position="181"/>
    </location>
</feature>